<comment type="similarity">
    <text evidence="1">Belongs to the metallo-dependent hydrolases superfamily.</text>
</comment>
<dbReference type="Pfam" id="PF04909">
    <property type="entry name" value="Amidohydro_2"/>
    <property type="match status" value="1"/>
</dbReference>
<dbReference type="PANTHER" id="PTHR43569">
    <property type="entry name" value="AMIDOHYDROLASE"/>
    <property type="match status" value="1"/>
</dbReference>
<dbReference type="CDD" id="cd01292">
    <property type="entry name" value="metallo-dependent_hydrolases"/>
    <property type="match status" value="1"/>
</dbReference>
<evidence type="ECO:0000313" key="3">
    <source>
        <dbReference type="EMBL" id="RBP05685.1"/>
    </source>
</evidence>
<dbReference type="RefSeq" id="WP_113891835.1">
    <property type="nucleotide sequence ID" value="NZ_QNRK01000034.1"/>
</dbReference>
<dbReference type="Proteomes" id="UP000253529">
    <property type="component" value="Unassembled WGS sequence"/>
</dbReference>
<dbReference type="AlphaFoldDB" id="A0A366EW21"/>
<evidence type="ECO:0000259" key="2">
    <source>
        <dbReference type="Pfam" id="PF04909"/>
    </source>
</evidence>
<evidence type="ECO:0000313" key="4">
    <source>
        <dbReference type="Proteomes" id="UP000253529"/>
    </source>
</evidence>
<proteinExistence type="inferred from homology"/>
<name>A0A366EW21_9HYPH</name>
<dbReference type="OrthoDB" id="9787654at2"/>
<feature type="domain" description="Amidohydrolase-related" evidence="2">
    <location>
        <begin position="7"/>
        <end position="282"/>
    </location>
</feature>
<dbReference type="EMBL" id="QNRK01000034">
    <property type="protein sequence ID" value="RBP05685.1"/>
    <property type="molecule type" value="Genomic_DNA"/>
</dbReference>
<dbReference type="InterPro" id="IPR006680">
    <property type="entry name" value="Amidohydro-rel"/>
</dbReference>
<dbReference type="Gene3D" id="3.20.20.140">
    <property type="entry name" value="Metal-dependent hydrolases"/>
    <property type="match status" value="1"/>
</dbReference>
<dbReference type="GO" id="GO:0016787">
    <property type="term" value="F:hydrolase activity"/>
    <property type="evidence" value="ECO:0007669"/>
    <property type="project" value="UniProtKB-KW"/>
</dbReference>
<accession>A0A366EW21</accession>
<protein>
    <submittedName>
        <fullName evidence="3">Putative TIM-barrel fold metal-dependent hydrolase</fullName>
    </submittedName>
</protein>
<organism evidence="3 4">
    <name type="scientific">Roseiarcus fermentans</name>
    <dbReference type="NCBI Taxonomy" id="1473586"/>
    <lineage>
        <taxon>Bacteria</taxon>
        <taxon>Pseudomonadati</taxon>
        <taxon>Pseudomonadota</taxon>
        <taxon>Alphaproteobacteria</taxon>
        <taxon>Hyphomicrobiales</taxon>
        <taxon>Roseiarcaceae</taxon>
        <taxon>Roseiarcus</taxon>
    </lineage>
</organism>
<reference evidence="3 4" key="1">
    <citation type="submission" date="2018-06" db="EMBL/GenBank/DDBJ databases">
        <title>Genomic Encyclopedia of Type Strains, Phase IV (KMG-IV): sequencing the most valuable type-strain genomes for metagenomic binning, comparative biology and taxonomic classification.</title>
        <authorList>
            <person name="Goeker M."/>
        </authorList>
    </citation>
    <scope>NUCLEOTIDE SEQUENCE [LARGE SCALE GENOMIC DNA]</scope>
    <source>
        <strain evidence="3 4">DSM 24875</strain>
    </source>
</reference>
<keyword evidence="3" id="KW-0378">Hydrolase</keyword>
<dbReference type="SUPFAM" id="SSF51556">
    <property type="entry name" value="Metallo-dependent hydrolases"/>
    <property type="match status" value="1"/>
</dbReference>
<dbReference type="PANTHER" id="PTHR43569:SF2">
    <property type="entry name" value="AMIDOHYDROLASE-RELATED DOMAIN-CONTAINING PROTEIN"/>
    <property type="match status" value="1"/>
</dbReference>
<dbReference type="InterPro" id="IPR052350">
    <property type="entry name" value="Metallo-dep_Lactonases"/>
</dbReference>
<sequence length="284" mass="31652">MSSPTIIDTHLHLIYRDRLSYPWLGAVAALDRDARYERYAEEARRCGVGGALHMEVDVAEPDIEAESRNVEDLAIEGATLLRGAISACRPESPDFPAFLERALGNPFIKGFRRILHNVPDGLSERPIFRENVRRLSGTGRPFDLCVRPDQLDRALALIDACPDVLFVLDHCGAQSVTASLAPVWRARIADVARRPNVCAKISGVVAYLDAKAWTLADLRPYVEPVIERFGWDRVVWGSDWPVCTLTASLSIWLAATHALTRGASVDERDRLFAGNARRLWRIEG</sequence>
<keyword evidence="4" id="KW-1185">Reference proteome</keyword>
<comment type="caution">
    <text evidence="3">The sequence shown here is derived from an EMBL/GenBank/DDBJ whole genome shotgun (WGS) entry which is preliminary data.</text>
</comment>
<dbReference type="InterPro" id="IPR032466">
    <property type="entry name" value="Metal_Hydrolase"/>
</dbReference>
<gene>
    <name evidence="3" type="ORF">DFR50_13448</name>
</gene>
<evidence type="ECO:0000256" key="1">
    <source>
        <dbReference type="ARBA" id="ARBA00038310"/>
    </source>
</evidence>